<proteinExistence type="predicted"/>
<accession>A0ABU1MFA2</accession>
<evidence type="ECO:0000313" key="3">
    <source>
        <dbReference type="Proteomes" id="UP001184614"/>
    </source>
</evidence>
<sequence>MNWSHIEAEVKRLQVRIAKATREGRWGKVQALQRLLTSSHSCKMLAVKRVTESRGKRTPGVDGKIFKAQHVFGDPLNEPMILLKDVVEIINLQDFNHRARAGPRDCQYRVYRSGSGNLHSQDKWKFCLSSA</sequence>
<organism evidence="2 3">
    <name type="scientific">Brucella pseudogrignonensis</name>
    <dbReference type="NCBI Taxonomy" id="419475"/>
    <lineage>
        <taxon>Bacteria</taxon>
        <taxon>Pseudomonadati</taxon>
        <taxon>Pseudomonadota</taxon>
        <taxon>Alphaproteobacteria</taxon>
        <taxon>Hyphomicrobiales</taxon>
        <taxon>Brucellaceae</taxon>
        <taxon>Brucella/Ochrobactrum group</taxon>
        <taxon>Brucella</taxon>
    </lineage>
</organism>
<dbReference type="Proteomes" id="UP001184614">
    <property type="component" value="Unassembled WGS sequence"/>
</dbReference>
<reference evidence="2 3" key="1">
    <citation type="submission" date="2023-07" db="EMBL/GenBank/DDBJ databases">
        <title>Sorghum-associated microbial communities from plants grown in Nebraska, USA.</title>
        <authorList>
            <person name="Schachtman D."/>
        </authorList>
    </citation>
    <scope>NUCLEOTIDE SEQUENCE [LARGE SCALE GENOMIC DNA]</scope>
    <source>
        <strain evidence="2 3">DS1730</strain>
    </source>
</reference>
<feature type="domain" description="Reverse transcriptase N-terminal" evidence="1">
    <location>
        <begin position="2"/>
        <end position="68"/>
    </location>
</feature>
<comment type="caution">
    <text evidence="2">The sequence shown here is derived from an EMBL/GenBank/DDBJ whole genome shotgun (WGS) entry which is preliminary data.</text>
</comment>
<evidence type="ECO:0000259" key="1">
    <source>
        <dbReference type="Pfam" id="PF13655"/>
    </source>
</evidence>
<dbReference type="InterPro" id="IPR025960">
    <property type="entry name" value="RVT_N"/>
</dbReference>
<keyword evidence="3" id="KW-1185">Reference proteome</keyword>
<name>A0ABU1MFA2_9HYPH</name>
<dbReference type="Pfam" id="PF13655">
    <property type="entry name" value="RVT_N"/>
    <property type="match status" value="1"/>
</dbReference>
<gene>
    <name evidence="2" type="ORF">J2782_004483</name>
</gene>
<protein>
    <recommendedName>
        <fullName evidence="1">Reverse transcriptase N-terminal domain-containing protein</fullName>
    </recommendedName>
</protein>
<dbReference type="EMBL" id="JAVDQT010000014">
    <property type="protein sequence ID" value="MDR6434730.1"/>
    <property type="molecule type" value="Genomic_DNA"/>
</dbReference>
<evidence type="ECO:0000313" key="2">
    <source>
        <dbReference type="EMBL" id="MDR6434730.1"/>
    </source>
</evidence>